<dbReference type="InterPro" id="IPR007466">
    <property type="entry name" value="Peptidyl-Arg-deiminase_porph"/>
</dbReference>
<gene>
    <name evidence="2" type="ORF">KCG44_08620</name>
</gene>
<evidence type="ECO:0000313" key="3">
    <source>
        <dbReference type="Proteomes" id="UP000722336"/>
    </source>
</evidence>
<organism evidence="2 3">
    <name type="scientific">Pacificimonas pallii</name>
    <dbReference type="NCBI Taxonomy" id="2827236"/>
    <lineage>
        <taxon>Bacteria</taxon>
        <taxon>Pseudomonadati</taxon>
        <taxon>Pseudomonadota</taxon>
        <taxon>Alphaproteobacteria</taxon>
        <taxon>Sphingomonadales</taxon>
        <taxon>Sphingosinicellaceae</taxon>
        <taxon>Pacificimonas</taxon>
    </lineage>
</organism>
<sequence length="316" mass="32951">MAPPEPEWEPIARLFAALPWDVREWGEALDAARAEVLAFVETVQAAGTPVTLLAPPGDAAGSSAGISSARYGDIWLRDTGPVFAAGAAQAFRFNGWGGKYLMAGDEGVARHLAIEAGLPLHMHDFVLEGGAIDHDGTGAALTTRQCLLNPNRNPAMGEGDVEAALANSLGLARLVWLDRGLVNDHTDGHVDNLARFVAPGHVVIACPDRKDDPNVLVYADAARTVTEAGLKLTRIPSPGRVDDASGAVIPASYANFVLTNELVVVPQFGTGNDAAAVDAFAALFPERRAVGLSARAILAGGGAFHCMTNQLPKGAI</sequence>
<dbReference type="EMBL" id="JAGSPA010000002">
    <property type="protein sequence ID" value="MBV7256849.1"/>
    <property type="molecule type" value="Genomic_DNA"/>
</dbReference>
<keyword evidence="1" id="KW-0378">Hydrolase</keyword>
<comment type="caution">
    <text evidence="2">The sequence shown here is derived from an EMBL/GenBank/DDBJ whole genome shotgun (WGS) entry which is preliminary data.</text>
</comment>
<evidence type="ECO:0000256" key="1">
    <source>
        <dbReference type="ARBA" id="ARBA00022801"/>
    </source>
</evidence>
<keyword evidence="3" id="KW-1185">Reference proteome</keyword>
<protein>
    <submittedName>
        <fullName evidence="2">Agmatine deiminase family protein</fullName>
    </submittedName>
</protein>
<dbReference type="RefSeq" id="WP_218445611.1">
    <property type="nucleotide sequence ID" value="NZ_JAGSPA010000002.1"/>
</dbReference>
<reference evidence="2 3" key="1">
    <citation type="submission" date="2021-04" db="EMBL/GenBank/DDBJ databases">
        <authorList>
            <person name="Pira H."/>
            <person name="Risdian C."/>
            <person name="Wink J."/>
        </authorList>
    </citation>
    <scope>NUCLEOTIDE SEQUENCE [LARGE SCALE GENOMIC DNA]</scope>
    <source>
        <strain evidence="2 3">WHA3</strain>
    </source>
</reference>
<dbReference type="Proteomes" id="UP000722336">
    <property type="component" value="Unassembled WGS sequence"/>
</dbReference>
<evidence type="ECO:0000313" key="2">
    <source>
        <dbReference type="EMBL" id="MBV7256849.1"/>
    </source>
</evidence>
<dbReference type="PANTHER" id="PTHR31377">
    <property type="entry name" value="AGMATINE DEIMINASE-RELATED"/>
    <property type="match status" value="1"/>
</dbReference>
<proteinExistence type="predicted"/>
<accession>A0ABS6SEN7</accession>
<name>A0ABS6SEN7_9SPHN</name>
<dbReference type="PANTHER" id="PTHR31377:SF0">
    <property type="entry name" value="AGMATINE DEIMINASE-RELATED"/>
    <property type="match status" value="1"/>
</dbReference>
<dbReference type="Pfam" id="PF04371">
    <property type="entry name" value="PAD_porph"/>
    <property type="match status" value="1"/>
</dbReference>